<reference evidence="5" key="2">
    <citation type="submission" date="2014-05" db="EMBL/GenBank/DDBJ databases">
        <title>The genome and life-stage specific transcriptomes of Globodera pallida elucidate key aspects of plant parasitism by a cyst nematode.</title>
        <authorList>
            <person name="Cotton J.A."/>
            <person name="Lilley C.J."/>
            <person name="Jones L.M."/>
            <person name="Kikuchi T."/>
            <person name="Reid A.J."/>
            <person name="Thorpe P."/>
            <person name="Tsai I.J."/>
            <person name="Beasley H."/>
            <person name="Blok V."/>
            <person name="Cock P.J.A."/>
            <person name="Van den Akker S.E."/>
            <person name="Holroyd N."/>
            <person name="Hunt M."/>
            <person name="Mantelin S."/>
            <person name="Naghra H."/>
            <person name="Pain A."/>
            <person name="Palomares-Rius J.E."/>
            <person name="Zarowiecki M."/>
            <person name="Berriman M."/>
            <person name="Jones J.T."/>
            <person name="Urwin P.E."/>
        </authorList>
    </citation>
    <scope>NUCLEOTIDE SEQUENCE [LARGE SCALE GENOMIC DNA]</scope>
    <source>
        <strain evidence="5">Lindley</strain>
    </source>
</reference>
<reference evidence="5" key="1">
    <citation type="submission" date="2013-12" db="EMBL/GenBank/DDBJ databases">
        <authorList>
            <person name="Aslett M."/>
        </authorList>
    </citation>
    <scope>NUCLEOTIDE SEQUENCE [LARGE SCALE GENOMIC DNA]</scope>
    <source>
        <strain evidence="5">Lindley</strain>
    </source>
</reference>
<comment type="subcellular location">
    <subcellularLocation>
        <location evidence="1">Nucleus</location>
    </subcellularLocation>
</comment>
<dbReference type="GO" id="GO:0000978">
    <property type="term" value="F:RNA polymerase II cis-regulatory region sequence-specific DNA binding"/>
    <property type="evidence" value="ECO:0007669"/>
    <property type="project" value="TreeGrafter"/>
</dbReference>
<sequence length="391" mass="44358">MSNTNVTKMLHILPSPQHPPPQHPHAAEVEDVRAGAEVVVAVEFCGRQTEMLAQHQQAVMLFGTYLRARPYRVRGDGEDDSASVASSTGKRGKSTKVPRQPPAAAAKTKRPWEGSEDDEDDSKRYGFGRSFLFSEEEDYEEDEEENDELESDLTESDSDAEGDPKAVPSSSAPFAYHPDYEEDEEDFLAELSPEQIPPLILSDSSVDLLIYKEHLMDTLEVYEVLKNYGSILQLSPFLFEDFCAAIRSPKQSRLLCEIHLAFMRLFFREEESEHTIFAATETTVSVNIIVHLMDSMNFAEVLRHYVESDPLFPADVLHILESSNYPFVELDKRLRVLKWMCERFFEFDLIKRIVGGINKTKHDEQCRSCSKMGGGLASCWHVPSAMRFTTC</sequence>
<name>A0A183CQ19_GLOPA</name>
<evidence type="ECO:0000313" key="5">
    <source>
        <dbReference type="Proteomes" id="UP000050741"/>
    </source>
</evidence>
<dbReference type="InterPro" id="IPR018501">
    <property type="entry name" value="DDT_dom"/>
</dbReference>
<keyword evidence="5" id="KW-1185">Reference proteome</keyword>
<dbReference type="AlphaFoldDB" id="A0A183CQ19"/>
<dbReference type="InterPro" id="IPR038028">
    <property type="entry name" value="BPTF"/>
</dbReference>
<feature type="region of interest" description="Disordered" evidence="3">
    <location>
        <begin position="73"/>
        <end position="177"/>
    </location>
</feature>
<evidence type="ECO:0000259" key="4">
    <source>
        <dbReference type="PROSITE" id="PS50827"/>
    </source>
</evidence>
<dbReference type="Pfam" id="PF02791">
    <property type="entry name" value="DDT"/>
    <property type="match status" value="1"/>
</dbReference>
<dbReference type="Proteomes" id="UP000050741">
    <property type="component" value="Unassembled WGS sequence"/>
</dbReference>
<dbReference type="SMART" id="SM00571">
    <property type="entry name" value="DDT"/>
    <property type="match status" value="1"/>
</dbReference>
<protein>
    <submittedName>
        <fullName evidence="6">DDT domain-containing protein</fullName>
    </submittedName>
</protein>
<feature type="compositionally biased region" description="Acidic residues" evidence="3">
    <location>
        <begin position="134"/>
        <end position="161"/>
    </location>
</feature>
<evidence type="ECO:0000256" key="2">
    <source>
        <dbReference type="ARBA" id="ARBA00023242"/>
    </source>
</evidence>
<dbReference type="WBParaSite" id="GPLIN_001497700">
    <property type="protein sequence ID" value="GPLIN_001497700"/>
    <property type="gene ID" value="GPLIN_001497700"/>
</dbReference>
<reference evidence="6" key="3">
    <citation type="submission" date="2016-06" db="UniProtKB">
        <authorList>
            <consortium name="WormBaseParasite"/>
        </authorList>
    </citation>
    <scope>IDENTIFICATION</scope>
</reference>
<evidence type="ECO:0000256" key="1">
    <source>
        <dbReference type="ARBA" id="ARBA00004123"/>
    </source>
</evidence>
<dbReference type="PANTHER" id="PTHR45975:SF2">
    <property type="entry name" value="NUCLEOSOME-REMODELING FACTOR SUBUNIT BPTF"/>
    <property type="match status" value="1"/>
</dbReference>
<dbReference type="PROSITE" id="PS50827">
    <property type="entry name" value="DDT"/>
    <property type="match status" value="1"/>
</dbReference>
<accession>A0A183CQ19</accession>
<dbReference type="GO" id="GO:0016589">
    <property type="term" value="C:NURF complex"/>
    <property type="evidence" value="ECO:0007669"/>
    <property type="project" value="InterPro"/>
</dbReference>
<feature type="region of interest" description="Disordered" evidence="3">
    <location>
        <begin position="1"/>
        <end position="28"/>
    </location>
</feature>
<dbReference type="GO" id="GO:0006357">
    <property type="term" value="P:regulation of transcription by RNA polymerase II"/>
    <property type="evidence" value="ECO:0007669"/>
    <property type="project" value="InterPro"/>
</dbReference>
<evidence type="ECO:0000313" key="6">
    <source>
        <dbReference type="WBParaSite" id="GPLIN_001497700"/>
    </source>
</evidence>
<feature type="domain" description="DDT" evidence="4">
    <location>
        <begin position="212"/>
        <end position="272"/>
    </location>
</feature>
<proteinExistence type="predicted"/>
<evidence type="ECO:0000256" key="3">
    <source>
        <dbReference type="SAM" id="MobiDB-lite"/>
    </source>
</evidence>
<dbReference type="PANTHER" id="PTHR45975">
    <property type="entry name" value="NUCLEOSOME-REMODELING FACTOR SUBUNIT BPTF"/>
    <property type="match status" value="1"/>
</dbReference>
<keyword evidence="2" id="KW-0539">Nucleus</keyword>
<organism evidence="5 6">
    <name type="scientific">Globodera pallida</name>
    <name type="common">Potato cyst nematode worm</name>
    <name type="synonym">Heterodera pallida</name>
    <dbReference type="NCBI Taxonomy" id="36090"/>
    <lineage>
        <taxon>Eukaryota</taxon>
        <taxon>Metazoa</taxon>
        <taxon>Ecdysozoa</taxon>
        <taxon>Nematoda</taxon>
        <taxon>Chromadorea</taxon>
        <taxon>Rhabditida</taxon>
        <taxon>Tylenchina</taxon>
        <taxon>Tylenchomorpha</taxon>
        <taxon>Tylenchoidea</taxon>
        <taxon>Heteroderidae</taxon>
        <taxon>Heteroderinae</taxon>
        <taxon>Globodera</taxon>
    </lineage>
</organism>